<evidence type="ECO:0000313" key="8">
    <source>
        <dbReference type="Proteomes" id="UP000053240"/>
    </source>
</evidence>
<dbReference type="GO" id="GO:0004553">
    <property type="term" value="F:hydrolase activity, hydrolyzing O-glycosyl compounds"/>
    <property type="evidence" value="ECO:0007669"/>
    <property type="project" value="InterPro"/>
</dbReference>
<dbReference type="InterPro" id="IPR050985">
    <property type="entry name" value="Alpha-glycosidase_related"/>
</dbReference>
<name>A0A194RKZ5_PAPMA</name>
<dbReference type="CDD" id="cd06592">
    <property type="entry name" value="GH31_NET37"/>
    <property type="match status" value="1"/>
</dbReference>
<feature type="domain" description="Glycoside hydrolase family 31 TIM barrel" evidence="5">
    <location>
        <begin position="778"/>
        <end position="890"/>
    </location>
</feature>
<gene>
    <name evidence="7" type="ORF">RR48_07232</name>
</gene>
<accession>A0A194RKZ5</accession>
<keyword evidence="4" id="KW-0812">Transmembrane</keyword>
<keyword evidence="4" id="KW-1133">Transmembrane helix</keyword>
<evidence type="ECO:0000313" key="7">
    <source>
        <dbReference type="EMBL" id="KPJ18508.1"/>
    </source>
</evidence>
<dbReference type="Proteomes" id="UP000053240">
    <property type="component" value="Unassembled WGS sequence"/>
</dbReference>
<feature type="domain" description="Glycoside hydrolase family 31 TIM barrel" evidence="5">
    <location>
        <begin position="608"/>
        <end position="734"/>
    </location>
</feature>
<feature type="transmembrane region" description="Helical" evidence="4">
    <location>
        <begin position="299"/>
        <end position="321"/>
    </location>
</feature>
<evidence type="ECO:0000259" key="6">
    <source>
        <dbReference type="Pfam" id="PF21365"/>
    </source>
</evidence>
<dbReference type="GO" id="GO:0005975">
    <property type="term" value="P:carbohydrate metabolic process"/>
    <property type="evidence" value="ECO:0007669"/>
    <property type="project" value="InterPro"/>
</dbReference>
<keyword evidence="8" id="KW-1185">Reference proteome</keyword>
<feature type="compositionally biased region" description="Polar residues" evidence="3">
    <location>
        <begin position="69"/>
        <end position="80"/>
    </location>
</feature>
<evidence type="ECO:0000256" key="3">
    <source>
        <dbReference type="SAM" id="MobiDB-lite"/>
    </source>
</evidence>
<keyword evidence="2" id="KW-0326">Glycosidase</keyword>
<dbReference type="Gene3D" id="3.20.20.80">
    <property type="entry name" value="Glycosidases"/>
    <property type="match status" value="1"/>
</dbReference>
<proteinExistence type="inferred from homology"/>
<keyword evidence="4" id="KW-0472">Membrane</keyword>
<feature type="compositionally biased region" description="Basic and acidic residues" evidence="3">
    <location>
        <begin position="89"/>
        <end position="105"/>
    </location>
</feature>
<dbReference type="Pfam" id="PF21365">
    <property type="entry name" value="Glyco_hydro_31_3rd"/>
    <property type="match status" value="1"/>
</dbReference>
<dbReference type="STRING" id="76193.A0A194RKZ5"/>
<organism evidence="7 8">
    <name type="scientific">Papilio machaon</name>
    <name type="common">Old World swallowtail butterfly</name>
    <dbReference type="NCBI Taxonomy" id="76193"/>
    <lineage>
        <taxon>Eukaryota</taxon>
        <taxon>Metazoa</taxon>
        <taxon>Ecdysozoa</taxon>
        <taxon>Arthropoda</taxon>
        <taxon>Hexapoda</taxon>
        <taxon>Insecta</taxon>
        <taxon>Pterygota</taxon>
        <taxon>Neoptera</taxon>
        <taxon>Endopterygota</taxon>
        <taxon>Lepidoptera</taxon>
        <taxon>Glossata</taxon>
        <taxon>Ditrysia</taxon>
        <taxon>Papilionoidea</taxon>
        <taxon>Papilionidae</taxon>
        <taxon>Papilioninae</taxon>
        <taxon>Papilio</taxon>
    </lineage>
</organism>
<feature type="compositionally biased region" description="Basic residues" evidence="3">
    <location>
        <begin position="242"/>
        <end position="251"/>
    </location>
</feature>
<sequence>MRMRKKPDLRLHIPSYPHDYVEMPTETRRLILEANRTPNDIKYIDEDEAGPSDVNFTVGSPKDSAEVGSFTSEVKSSTPEVRSPTPEVKFAESYESKNDKDEGKTDNNVTIGSDSPVVYRKLKRASISMPDEITNFERTKKEAKINSRFNAFAHKFKYRSPLWIESDSDLSKSSGNGSGRSFNGSDGSIASSNSDSSGSINNYLDSKIPEHHQSSASGFSDGNGDDGNALSDDDRVKTPLRSPRRKGARRLGRSEFSMDDDDYSPSNSVTSVNSLASLLKEKLQSIPQKMRKKPTDYKLRAFVALMFLAVVFFVSFAYVLYHQQALTKAYFDTVQFNEPKRLIRIYNKDEIEILRASLGVSLEGVKKSYPCLPEHRLGDGSECLQWARALRLYLKSLPHDPGLDNTTCYSVHWKALHSDIAPTDCFDWSDTKVHWYGGGQSLNLTWPVNTGLIDFTPFITGDIQKSQWSNVLTRYFINSKGAALIIDEETPLHVAINNGRKEICLKAKFDDFAFVNRVTEFPELRYNICTSRDMKSLHSSIHSHRRAPLWDGLKPKDMQTLESLISEPVWQIAPRFKHELNAETISKYTEDVINLGFLKQGHVLINEFWQNEIGDFTVDKSRFDTLNITVDKLHRRGFKVTFTVQPFVSTESKNFAETVQKRLLVNERNGDRRIPALTRFKSSPSAGVIDITNNRSVPWILDKLQAVIDEYFIDSFYFDLGTAYDMPHYYQCEKQLINPDQYKTIFTKTFEKSLDIIGVSSAVNLPRPPIFVSLPPFESTWQALRQVIPTMLTYGVNGYPFIMPGAVGGDIYWPGSEQFLPSSKGLMESNAANSTQENGIDLPERELYMRWLQMATFLPVMKFTHLPSKYNDERVLEMAKNLTLLRQKLITPLLLKYKREALEEGLPLVRPLWLVTGGDSALSVRDEFAIGDELVVAPVLRPGETSREVYLPAGLWQDGIDGSLRKGSRWMHDYRVPVDRVAYFIRKPDDMRFK</sequence>
<dbReference type="InterPro" id="IPR048395">
    <property type="entry name" value="Glyco_hydro_31_C"/>
</dbReference>
<comment type="similarity">
    <text evidence="1 2">Belongs to the glycosyl hydrolase 31 family.</text>
</comment>
<protein>
    <submittedName>
        <fullName evidence="7">Putative family 31 glucosidase KIAA1161</fullName>
    </submittedName>
</protein>
<evidence type="ECO:0000256" key="1">
    <source>
        <dbReference type="ARBA" id="ARBA00007806"/>
    </source>
</evidence>
<dbReference type="InterPro" id="IPR000322">
    <property type="entry name" value="Glyco_hydro_31_TIM"/>
</dbReference>
<dbReference type="PANTHER" id="PTHR43053:SF6">
    <property type="entry name" value="SITS-BINDING PROTEIN"/>
    <property type="match status" value="1"/>
</dbReference>
<dbReference type="EMBL" id="KQ459995">
    <property type="protein sequence ID" value="KPJ18508.1"/>
    <property type="molecule type" value="Genomic_DNA"/>
</dbReference>
<dbReference type="InterPro" id="IPR017853">
    <property type="entry name" value="GH"/>
</dbReference>
<dbReference type="InterPro" id="IPR013780">
    <property type="entry name" value="Glyco_hydro_b"/>
</dbReference>
<feature type="region of interest" description="Disordered" evidence="3">
    <location>
        <begin position="167"/>
        <end position="268"/>
    </location>
</feature>
<dbReference type="SUPFAM" id="SSF51445">
    <property type="entry name" value="(Trans)glycosidases"/>
    <property type="match status" value="1"/>
</dbReference>
<feature type="domain" description="Glycosyl hydrolase family 31 C-terminal" evidence="6">
    <location>
        <begin position="905"/>
        <end position="987"/>
    </location>
</feature>
<dbReference type="SUPFAM" id="SSF51011">
    <property type="entry name" value="Glycosyl hydrolase domain"/>
    <property type="match status" value="1"/>
</dbReference>
<dbReference type="InParanoid" id="A0A194RKZ5"/>
<dbReference type="AlphaFoldDB" id="A0A194RKZ5"/>
<feature type="compositionally biased region" description="Low complexity" evidence="3">
    <location>
        <begin position="214"/>
        <end position="229"/>
    </location>
</feature>
<feature type="compositionally biased region" description="Low complexity" evidence="3">
    <location>
        <begin position="171"/>
        <end position="202"/>
    </location>
</feature>
<dbReference type="Pfam" id="PF01055">
    <property type="entry name" value="Glyco_hydro_31_2nd"/>
    <property type="match status" value="2"/>
</dbReference>
<feature type="region of interest" description="Disordered" evidence="3">
    <location>
        <begin position="59"/>
        <end position="113"/>
    </location>
</feature>
<evidence type="ECO:0000256" key="2">
    <source>
        <dbReference type="RuleBase" id="RU361185"/>
    </source>
</evidence>
<reference evidence="7 8" key="1">
    <citation type="journal article" date="2015" name="Nat. Commun.">
        <title>Outbred genome sequencing and CRISPR/Cas9 gene editing in butterflies.</title>
        <authorList>
            <person name="Li X."/>
            <person name="Fan D."/>
            <person name="Zhang W."/>
            <person name="Liu G."/>
            <person name="Zhang L."/>
            <person name="Zhao L."/>
            <person name="Fang X."/>
            <person name="Chen L."/>
            <person name="Dong Y."/>
            <person name="Chen Y."/>
            <person name="Ding Y."/>
            <person name="Zhao R."/>
            <person name="Feng M."/>
            <person name="Zhu Y."/>
            <person name="Feng Y."/>
            <person name="Jiang X."/>
            <person name="Zhu D."/>
            <person name="Xiang H."/>
            <person name="Feng X."/>
            <person name="Li S."/>
            <person name="Wang J."/>
            <person name="Zhang G."/>
            <person name="Kronforst M.R."/>
            <person name="Wang W."/>
        </authorList>
    </citation>
    <scope>NUCLEOTIDE SEQUENCE [LARGE SCALE GENOMIC DNA]</scope>
    <source>
        <strain evidence="7">Ya'a_city_454_Pm</strain>
        <tissue evidence="7">Whole body</tissue>
    </source>
</reference>
<keyword evidence="2" id="KW-0378">Hydrolase</keyword>
<dbReference type="Gene3D" id="2.60.40.1180">
    <property type="entry name" value="Golgi alpha-mannosidase II"/>
    <property type="match status" value="1"/>
</dbReference>
<evidence type="ECO:0000256" key="4">
    <source>
        <dbReference type="SAM" id="Phobius"/>
    </source>
</evidence>
<dbReference type="PANTHER" id="PTHR43053">
    <property type="entry name" value="GLYCOSIDASE FAMILY 31"/>
    <property type="match status" value="1"/>
</dbReference>
<evidence type="ECO:0000259" key="5">
    <source>
        <dbReference type="Pfam" id="PF01055"/>
    </source>
</evidence>